<dbReference type="InterPro" id="IPR003777">
    <property type="entry name" value="XdhC_CoxI"/>
</dbReference>
<sequence>MKALLQPITVYVCYLAPLCPFSKPSPSPPTEIQLRSPFCDHSSSLRRQMVLLEMRYGGTVLRGRRLRHWLLRRHKMDHLDLLVISQAKKWAAESRSLWLCTVLTTYGSAPRSPGAMLVALPNGENRGSLSGGCIEEDFLERLTNGELEPINQIIRYGDGGLPSGKSLPCGGVLDILVEHFAGGPEVLSHFAILEKGLLGSYSCVRVVLLKGLVRQVERCRSDGPRIDQQGDRVFIRLGAVRRLIVAGMSPVAEYCASFAIALGYEVIICEPREEYLKNFSLPNVQLVAQLPALYISEFGCHESTAVVALTHDPKFDDLTMIEAVRTKAFYIGAMGSAKSSVKRKERLKRLGGLGDDDLSRIQAPIGLNLDSKTPAEIALAVMADIVRTANGVGRNDL</sequence>
<proteinExistence type="predicted"/>
<dbReference type="EMBL" id="RBPL01000051">
    <property type="protein sequence ID" value="RMN98753.1"/>
    <property type="molecule type" value="Genomic_DNA"/>
</dbReference>
<feature type="domain" description="XdhC Rossmann" evidence="2">
    <location>
        <begin position="243"/>
        <end position="385"/>
    </location>
</feature>
<dbReference type="InterPro" id="IPR027051">
    <property type="entry name" value="XdhC_Rossmann_dom"/>
</dbReference>
<evidence type="ECO:0000259" key="2">
    <source>
        <dbReference type="Pfam" id="PF13478"/>
    </source>
</evidence>
<evidence type="ECO:0000313" key="3">
    <source>
        <dbReference type="EMBL" id="RMN98753.1"/>
    </source>
</evidence>
<name>A0A3M3LXZ8_9PSED</name>
<evidence type="ECO:0008006" key="5">
    <source>
        <dbReference type="Google" id="ProtNLM"/>
    </source>
</evidence>
<dbReference type="Proteomes" id="UP000278062">
    <property type="component" value="Unassembled WGS sequence"/>
</dbReference>
<dbReference type="PANTHER" id="PTHR30388">
    <property type="entry name" value="ALDEHYDE OXIDOREDUCTASE MOLYBDENUM COFACTOR ASSEMBLY PROTEIN"/>
    <property type="match status" value="1"/>
</dbReference>
<evidence type="ECO:0000313" key="4">
    <source>
        <dbReference type="Proteomes" id="UP000278062"/>
    </source>
</evidence>
<dbReference type="Pfam" id="PF13478">
    <property type="entry name" value="XdhC_C"/>
    <property type="match status" value="1"/>
</dbReference>
<protein>
    <recommendedName>
        <fullName evidence="5">Xanthine dehydrogenase accessory factor XdhC</fullName>
    </recommendedName>
</protein>
<organism evidence="3 4">
    <name type="scientific">Pseudomonas syringae pv. apii</name>
    <dbReference type="NCBI Taxonomy" id="81036"/>
    <lineage>
        <taxon>Bacteria</taxon>
        <taxon>Pseudomonadati</taxon>
        <taxon>Pseudomonadota</taxon>
        <taxon>Gammaproteobacteria</taxon>
        <taxon>Pseudomonadales</taxon>
        <taxon>Pseudomonadaceae</taxon>
        <taxon>Pseudomonas</taxon>
    </lineage>
</organism>
<evidence type="ECO:0000259" key="1">
    <source>
        <dbReference type="Pfam" id="PF02625"/>
    </source>
</evidence>
<dbReference type="Gene3D" id="3.40.50.720">
    <property type="entry name" value="NAD(P)-binding Rossmann-like Domain"/>
    <property type="match status" value="1"/>
</dbReference>
<dbReference type="Pfam" id="PF02625">
    <property type="entry name" value="XdhC_CoxI"/>
    <property type="match status" value="1"/>
</dbReference>
<dbReference type="AlphaFoldDB" id="A0A3M3LXZ8"/>
<comment type="caution">
    <text evidence="3">The sequence shown here is derived from an EMBL/GenBank/DDBJ whole genome shotgun (WGS) entry which is preliminary data.</text>
</comment>
<accession>A0A3M3LXZ8</accession>
<gene>
    <name evidence="3" type="ORF">ALQ49_03398</name>
</gene>
<dbReference type="InterPro" id="IPR052698">
    <property type="entry name" value="MoCofactor_Util/Proc"/>
</dbReference>
<reference evidence="3 4" key="1">
    <citation type="submission" date="2018-08" db="EMBL/GenBank/DDBJ databases">
        <title>Recombination of ecologically and evolutionarily significant loci maintains genetic cohesion in the Pseudomonas syringae species complex.</title>
        <authorList>
            <person name="Dillon M."/>
            <person name="Thakur S."/>
            <person name="Almeida R.N.D."/>
            <person name="Weir B.S."/>
            <person name="Guttman D.S."/>
        </authorList>
    </citation>
    <scope>NUCLEOTIDE SEQUENCE [LARGE SCALE GENOMIC DNA]</scope>
    <source>
        <strain evidence="3 4">1089_5</strain>
    </source>
</reference>
<dbReference type="PANTHER" id="PTHR30388:SF4">
    <property type="entry name" value="MOLYBDENUM COFACTOR INSERTION CHAPERONE PAOD"/>
    <property type="match status" value="1"/>
</dbReference>
<feature type="domain" description="XdhC- CoxI" evidence="1">
    <location>
        <begin position="90"/>
        <end position="142"/>
    </location>
</feature>